<dbReference type="PANTHER" id="PTHR11795">
    <property type="entry name" value="BRANCHED-CHAIN AMINO ACID TRANSPORT SYSTEM PERMEASE PROTEIN LIVH"/>
    <property type="match status" value="1"/>
</dbReference>
<dbReference type="Proteomes" id="UP001310386">
    <property type="component" value="Unassembled WGS sequence"/>
</dbReference>
<evidence type="ECO:0000256" key="5">
    <source>
        <dbReference type="ARBA" id="ARBA00022970"/>
    </source>
</evidence>
<reference evidence="10" key="1">
    <citation type="submission" date="2023-12" db="EMBL/GenBank/DDBJ databases">
        <title>Fervidustalea candida gen. nov., sp. nov., a novel member of the family Paenibacillaceae isolated from a geothermal area.</title>
        <authorList>
            <person name="Li W.-J."/>
            <person name="Jiao J.-Y."/>
            <person name="Chen Y."/>
        </authorList>
    </citation>
    <scope>NUCLEOTIDE SEQUENCE</scope>
    <source>
        <strain evidence="10">SYSU GA230002</strain>
    </source>
</reference>
<feature type="transmembrane region" description="Helical" evidence="9">
    <location>
        <begin position="140"/>
        <end position="159"/>
    </location>
</feature>
<evidence type="ECO:0000256" key="1">
    <source>
        <dbReference type="ARBA" id="ARBA00004651"/>
    </source>
</evidence>
<evidence type="ECO:0000256" key="7">
    <source>
        <dbReference type="ARBA" id="ARBA00023136"/>
    </source>
</evidence>
<dbReference type="PANTHER" id="PTHR11795:SF442">
    <property type="entry name" value="ABC TRANSPORTER ATP-BINDING PROTEIN"/>
    <property type="match status" value="1"/>
</dbReference>
<proteinExistence type="inferred from homology"/>
<keyword evidence="11" id="KW-1185">Reference proteome</keyword>
<comment type="caution">
    <text evidence="10">The sequence shown here is derived from an EMBL/GenBank/DDBJ whole genome shotgun (WGS) entry which is preliminary data.</text>
</comment>
<dbReference type="InterPro" id="IPR001851">
    <property type="entry name" value="ABC_transp_permease"/>
</dbReference>
<sequence>MDVIGIQLVNGLSYGLLLFMITSGLSLIFGIMGVLNLAHASLYMVGAYLALAITHYTIQNFLLALIVAPLLVGLISVLLEVFLLRPTYHLGHLSQVLLTFGLAYVIHDIVRWMWGADVQWLPLPDWLGGAVELFGQTFPLYRLVVMGIGFGVAAAMWILQEKTRWGAIVRAGLSNKEMVGGLGINIKLVFTVVFAVGGFLAGFGGVAAGPILGLFPGMEFEILILSLVILVVGGLGSILGTLIASLIIGVVDTFGKVLFPQLSLFIIFGLMAVVLIVKPTGLLGKQVHGNG</sequence>
<evidence type="ECO:0000256" key="8">
    <source>
        <dbReference type="ARBA" id="ARBA00037998"/>
    </source>
</evidence>
<name>A0ABU5ZCF6_9BACL</name>
<comment type="subcellular location">
    <subcellularLocation>
        <location evidence="1">Cell membrane</location>
        <topology evidence="1">Multi-pass membrane protein</topology>
    </subcellularLocation>
</comment>
<keyword evidence="5" id="KW-0029">Amino-acid transport</keyword>
<feature type="transmembrane region" description="Helical" evidence="9">
    <location>
        <begin position="258"/>
        <end position="277"/>
    </location>
</feature>
<feature type="transmembrane region" description="Helical" evidence="9">
    <location>
        <begin position="12"/>
        <end position="35"/>
    </location>
</feature>
<evidence type="ECO:0000256" key="2">
    <source>
        <dbReference type="ARBA" id="ARBA00022448"/>
    </source>
</evidence>
<evidence type="ECO:0000313" key="10">
    <source>
        <dbReference type="EMBL" id="MEB3100163.1"/>
    </source>
</evidence>
<accession>A0ABU5ZCF6</accession>
<gene>
    <name evidence="10" type="ORF">VF724_00625</name>
</gene>
<feature type="transmembrane region" description="Helical" evidence="9">
    <location>
        <begin position="64"/>
        <end position="84"/>
    </location>
</feature>
<dbReference type="EMBL" id="JAYJLD010000001">
    <property type="protein sequence ID" value="MEB3100163.1"/>
    <property type="molecule type" value="Genomic_DNA"/>
</dbReference>
<comment type="similarity">
    <text evidence="8">Belongs to the binding-protein-dependent transport system permease family. LivHM subfamily.</text>
</comment>
<dbReference type="RefSeq" id="WP_371752275.1">
    <property type="nucleotide sequence ID" value="NZ_JAYJLD010000001.1"/>
</dbReference>
<feature type="transmembrane region" description="Helical" evidence="9">
    <location>
        <begin position="96"/>
        <end position="114"/>
    </location>
</feature>
<keyword evidence="6 9" id="KW-1133">Transmembrane helix</keyword>
<feature type="transmembrane region" description="Helical" evidence="9">
    <location>
        <begin position="42"/>
        <end position="58"/>
    </location>
</feature>
<evidence type="ECO:0000256" key="9">
    <source>
        <dbReference type="SAM" id="Phobius"/>
    </source>
</evidence>
<keyword evidence="3" id="KW-1003">Cell membrane</keyword>
<dbReference type="CDD" id="cd06582">
    <property type="entry name" value="TM_PBP1_LivH_like"/>
    <property type="match status" value="1"/>
</dbReference>
<evidence type="ECO:0000256" key="6">
    <source>
        <dbReference type="ARBA" id="ARBA00022989"/>
    </source>
</evidence>
<evidence type="ECO:0000313" key="11">
    <source>
        <dbReference type="Proteomes" id="UP001310386"/>
    </source>
</evidence>
<keyword evidence="7 9" id="KW-0472">Membrane</keyword>
<dbReference type="Pfam" id="PF02653">
    <property type="entry name" value="BPD_transp_2"/>
    <property type="match status" value="1"/>
</dbReference>
<protein>
    <submittedName>
        <fullName evidence="10">Branched-chain amino acid ABC transporter permease</fullName>
    </submittedName>
</protein>
<feature type="transmembrane region" description="Helical" evidence="9">
    <location>
        <begin position="222"/>
        <end position="251"/>
    </location>
</feature>
<evidence type="ECO:0000256" key="3">
    <source>
        <dbReference type="ARBA" id="ARBA00022475"/>
    </source>
</evidence>
<keyword evidence="2" id="KW-0813">Transport</keyword>
<organism evidence="10 11">
    <name type="scientific">Ferviditalea candida</name>
    <dbReference type="NCBI Taxonomy" id="3108399"/>
    <lineage>
        <taxon>Bacteria</taxon>
        <taxon>Bacillati</taxon>
        <taxon>Bacillota</taxon>
        <taxon>Bacilli</taxon>
        <taxon>Bacillales</taxon>
        <taxon>Paenibacillaceae</taxon>
        <taxon>Ferviditalea</taxon>
    </lineage>
</organism>
<dbReference type="InterPro" id="IPR052157">
    <property type="entry name" value="BCAA_transport_permease"/>
</dbReference>
<evidence type="ECO:0000256" key="4">
    <source>
        <dbReference type="ARBA" id="ARBA00022692"/>
    </source>
</evidence>
<keyword evidence="4 9" id="KW-0812">Transmembrane</keyword>